<dbReference type="FunFam" id="1.10.287.610:FF:000001">
    <property type="entry name" value="30S ribosomal protein S2"/>
    <property type="match status" value="1"/>
</dbReference>
<sequence length="258" mass="28789">MSLMRELLEAGAHFGHQTRYWNPKMAQYIFGQRNKIHIINLEKTVEKFIDATDKIRKIAAEGGNILFVDTKRAARDIIAQEAARCGMPYVNSRWLGGMMTNFKTVKSSIKRLKDMEAAVENGTADQLTKKEALLFKRNLEKLNKSFGGIKNMTRLPEAIFVIDVGYHKIAIQEARTLKIKVFGVVDTNHSPEGIDYVIPGNDDSAKAVAIYAKGVADAILEGRQERLDGTLSEISANADEDEIAEMDAEIVTEDNAQE</sequence>
<dbReference type="Gene3D" id="3.40.50.10490">
    <property type="entry name" value="Glucose-6-phosphate isomerase like protein, domain 1"/>
    <property type="match status" value="1"/>
</dbReference>
<dbReference type="GO" id="GO:0006412">
    <property type="term" value="P:translation"/>
    <property type="evidence" value="ECO:0007669"/>
    <property type="project" value="UniProtKB-UniRule"/>
</dbReference>
<dbReference type="AlphaFoldDB" id="A0A077DHL0"/>
<dbReference type="EMBL" id="CP009238">
    <property type="protein sequence ID" value="AIL32628.1"/>
    <property type="molecule type" value="Genomic_DNA"/>
</dbReference>
<dbReference type="GO" id="GO:0003735">
    <property type="term" value="F:structural constituent of ribosome"/>
    <property type="evidence" value="ECO:0007669"/>
    <property type="project" value="InterPro"/>
</dbReference>
<dbReference type="InterPro" id="IPR023591">
    <property type="entry name" value="Ribosomal_uS2_flav_dom_sf"/>
</dbReference>
<dbReference type="PRINTS" id="PR00395">
    <property type="entry name" value="RIBOSOMALS2"/>
</dbReference>
<dbReference type="STRING" id="1072685.IX83_04295"/>
<dbReference type="eggNOG" id="COG0052">
    <property type="taxonomic scope" value="Bacteria"/>
</dbReference>
<evidence type="ECO:0000256" key="2">
    <source>
        <dbReference type="ARBA" id="ARBA00022980"/>
    </source>
</evidence>
<dbReference type="OrthoDB" id="9808036at2"/>
<dbReference type="HAMAP" id="MF_00291_B">
    <property type="entry name" value="Ribosomal_uS2_B"/>
    <property type="match status" value="1"/>
</dbReference>
<dbReference type="Proteomes" id="UP000028945">
    <property type="component" value="Chromosome"/>
</dbReference>
<dbReference type="GO" id="GO:0022627">
    <property type="term" value="C:cytosolic small ribosomal subunit"/>
    <property type="evidence" value="ECO:0007669"/>
    <property type="project" value="TreeGrafter"/>
</dbReference>
<reference evidence="6 7" key="1">
    <citation type="journal article" date="2014" name="BMC Genomics">
        <title>A genomic perspective on a new bacterial genus and species from the Alcaligenaceae family, Basilea psittacipulmonis.</title>
        <authorList>
            <person name="Whiteson K.L."/>
            <person name="Hernandez D."/>
            <person name="Lazarevic V."/>
            <person name="Gaia N."/>
            <person name="Farinelli L."/>
            <person name="Francois P."/>
            <person name="Pilo P."/>
            <person name="Frey J."/>
            <person name="Schrenzel J."/>
        </authorList>
    </citation>
    <scope>NUCLEOTIDE SEQUENCE [LARGE SCALE GENOMIC DNA]</scope>
    <source>
        <strain evidence="6 7">DSM 24701</strain>
    </source>
</reference>
<protein>
    <recommendedName>
        <fullName evidence="4 5">Small ribosomal subunit protein uS2</fullName>
    </recommendedName>
</protein>
<dbReference type="Gene3D" id="1.10.287.610">
    <property type="entry name" value="Helix hairpin bin"/>
    <property type="match status" value="1"/>
</dbReference>
<evidence type="ECO:0000256" key="4">
    <source>
        <dbReference type="ARBA" id="ARBA00035256"/>
    </source>
</evidence>
<gene>
    <name evidence="5" type="primary">rpsB</name>
    <name evidence="6" type="ORF">IX83_04295</name>
</gene>
<evidence type="ECO:0000256" key="3">
    <source>
        <dbReference type="ARBA" id="ARBA00023274"/>
    </source>
</evidence>
<evidence type="ECO:0000313" key="7">
    <source>
        <dbReference type="Proteomes" id="UP000028945"/>
    </source>
</evidence>
<dbReference type="PANTHER" id="PTHR12534">
    <property type="entry name" value="30S RIBOSOMAL PROTEIN S2 PROKARYOTIC AND ORGANELLAR"/>
    <property type="match status" value="1"/>
</dbReference>
<name>A0A077DHL0_9BURK</name>
<evidence type="ECO:0000256" key="1">
    <source>
        <dbReference type="ARBA" id="ARBA00006242"/>
    </source>
</evidence>
<dbReference type="PROSITE" id="PS00962">
    <property type="entry name" value="RIBOSOMAL_S2_1"/>
    <property type="match status" value="1"/>
</dbReference>
<evidence type="ECO:0000256" key="5">
    <source>
        <dbReference type="HAMAP-Rule" id="MF_00291"/>
    </source>
</evidence>
<accession>A0A077DHL0</accession>
<dbReference type="NCBIfam" id="TIGR01011">
    <property type="entry name" value="rpsB_bact"/>
    <property type="match status" value="1"/>
</dbReference>
<evidence type="ECO:0000313" key="6">
    <source>
        <dbReference type="EMBL" id="AIL32628.1"/>
    </source>
</evidence>
<proteinExistence type="inferred from homology"/>
<dbReference type="SUPFAM" id="SSF52313">
    <property type="entry name" value="Ribosomal protein S2"/>
    <property type="match status" value="1"/>
</dbReference>
<dbReference type="HOGENOM" id="CLU_040318_1_2_4"/>
<dbReference type="PANTHER" id="PTHR12534:SF0">
    <property type="entry name" value="SMALL RIBOSOMAL SUBUNIT PROTEIN US2M"/>
    <property type="match status" value="1"/>
</dbReference>
<dbReference type="InterPro" id="IPR005706">
    <property type="entry name" value="Ribosomal_uS2_bac/mit/plastid"/>
</dbReference>
<keyword evidence="2 5" id="KW-0689">Ribosomal protein</keyword>
<dbReference type="CDD" id="cd01425">
    <property type="entry name" value="RPS2"/>
    <property type="match status" value="1"/>
</dbReference>
<dbReference type="Pfam" id="PF00318">
    <property type="entry name" value="Ribosomal_S2"/>
    <property type="match status" value="1"/>
</dbReference>
<organism evidence="6 7">
    <name type="scientific">Basilea psittacipulmonis DSM 24701</name>
    <dbReference type="NCBI Taxonomy" id="1072685"/>
    <lineage>
        <taxon>Bacteria</taxon>
        <taxon>Pseudomonadati</taxon>
        <taxon>Pseudomonadota</taxon>
        <taxon>Betaproteobacteria</taxon>
        <taxon>Burkholderiales</taxon>
        <taxon>Alcaligenaceae</taxon>
        <taxon>Basilea</taxon>
    </lineage>
</organism>
<dbReference type="RefSeq" id="WP_038499544.1">
    <property type="nucleotide sequence ID" value="NZ_AFWK01000113.1"/>
</dbReference>
<keyword evidence="3 5" id="KW-0687">Ribonucleoprotein</keyword>
<keyword evidence="7" id="KW-1185">Reference proteome</keyword>
<comment type="similarity">
    <text evidence="1 5">Belongs to the universal ribosomal protein uS2 family.</text>
</comment>
<dbReference type="InterPro" id="IPR018130">
    <property type="entry name" value="Ribosomal_uS2_CS"/>
</dbReference>
<dbReference type="KEGG" id="bpsi:IX83_04295"/>
<dbReference type="InterPro" id="IPR001865">
    <property type="entry name" value="Ribosomal_uS2"/>
</dbReference>